<name>A0A2P2NWU2_RHIMU</name>
<sequence length="67" mass="7025">MSVNGSTMSVPRPPYSLFKKSLNISEQTSTTLSRSSPNVSLSCDSFLNSSVANFCVSSCANSGIGSR</sequence>
<accession>A0A2P2NWU2</accession>
<dbReference type="EMBL" id="GGEC01066460">
    <property type="protein sequence ID" value="MBX46944.1"/>
    <property type="molecule type" value="Transcribed_RNA"/>
</dbReference>
<evidence type="ECO:0000313" key="1">
    <source>
        <dbReference type="EMBL" id="MBX46944.1"/>
    </source>
</evidence>
<organism evidence="1">
    <name type="scientific">Rhizophora mucronata</name>
    <name type="common">Asiatic mangrove</name>
    <dbReference type="NCBI Taxonomy" id="61149"/>
    <lineage>
        <taxon>Eukaryota</taxon>
        <taxon>Viridiplantae</taxon>
        <taxon>Streptophyta</taxon>
        <taxon>Embryophyta</taxon>
        <taxon>Tracheophyta</taxon>
        <taxon>Spermatophyta</taxon>
        <taxon>Magnoliopsida</taxon>
        <taxon>eudicotyledons</taxon>
        <taxon>Gunneridae</taxon>
        <taxon>Pentapetalae</taxon>
        <taxon>rosids</taxon>
        <taxon>fabids</taxon>
        <taxon>Malpighiales</taxon>
        <taxon>Rhizophoraceae</taxon>
        <taxon>Rhizophora</taxon>
    </lineage>
</organism>
<protein>
    <submittedName>
        <fullName evidence="1">Uncharacterized protein</fullName>
    </submittedName>
</protein>
<dbReference type="AlphaFoldDB" id="A0A2P2NWU2"/>
<proteinExistence type="predicted"/>
<reference evidence="1" key="1">
    <citation type="submission" date="2018-02" db="EMBL/GenBank/DDBJ databases">
        <title>Rhizophora mucronata_Transcriptome.</title>
        <authorList>
            <person name="Meera S.P."/>
            <person name="Sreeshan A."/>
            <person name="Augustine A."/>
        </authorList>
    </citation>
    <scope>NUCLEOTIDE SEQUENCE</scope>
    <source>
        <tissue evidence="1">Leaf</tissue>
    </source>
</reference>